<dbReference type="GO" id="GO:0032196">
    <property type="term" value="P:transposition"/>
    <property type="evidence" value="ECO:0007669"/>
    <property type="project" value="UniProtKB-KW"/>
</dbReference>
<evidence type="ECO:0000256" key="4">
    <source>
        <dbReference type="ARBA" id="ARBA00023172"/>
    </source>
</evidence>
<gene>
    <name evidence="6" type="ordered locus">Avi_9617</name>
</gene>
<evidence type="ECO:0000313" key="7">
    <source>
        <dbReference type="Proteomes" id="UP000001596"/>
    </source>
</evidence>
<keyword evidence="7" id="KW-1185">Reference proteome</keyword>
<proteinExistence type="inferred from homology"/>
<dbReference type="InterPro" id="IPR017894">
    <property type="entry name" value="HTH_IS21_transposase_type"/>
</dbReference>
<comment type="similarity">
    <text evidence="1">Belongs to the transposase IS21/IS408/IS1162 family.</text>
</comment>
<keyword evidence="6" id="KW-0614">Plasmid</keyword>
<dbReference type="Proteomes" id="UP000001596">
    <property type="component" value="Plasmid pAtS4b"/>
</dbReference>
<evidence type="ECO:0000256" key="1">
    <source>
        <dbReference type="ARBA" id="ARBA00009277"/>
    </source>
</evidence>
<evidence type="ECO:0000256" key="2">
    <source>
        <dbReference type="ARBA" id="ARBA00022578"/>
    </source>
</evidence>
<reference evidence="6 7" key="1">
    <citation type="journal article" date="2009" name="J. Bacteriol.">
        <title>Genome sequences of three Agrobacterium biovars help elucidate the evolution of multichromosome genomes in bacteria.</title>
        <authorList>
            <person name="Slater S.C."/>
            <person name="Goldman B.S."/>
            <person name="Goodner B."/>
            <person name="Setubal J.C."/>
            <person name="Farrand S.K."/>
            <person name="Nester E.W."/>
            <person name="Burr T.J."/>
            <person name="Banta L."/>
            <person name="Dickerman A.W."/>
            <person name="Paulsen I."/>
            <person name="Otten L."/>
            <person name="Suen G."/>
            <person name="Welch R."/>
            <person name="Almeida N.F."/>
            <person name="Arnold F."/>
            <person name="Burton O.T."/>
            <person name="Du Z."/>
            <person name="Ewing A."/>
            <person name="Godsy E."/>
            <person name="Heisel S."/>
            <person name="Houmiel K.L."/>
            <person name="Jhaveri J."/>
            <person name="Lu J."/>
            <person name="Miller N.M."/>
            <person name="Norton S."/>
            <person name="Chen Q."/>
            <person name="Phoolcharoen W."/>
            <person name="Ohlin V."/>
            <person name="Ondrusek D."/>
            <person name="Pride N."/>
            <person name="Stricklin S.L."/>
            <person name="Sun J."/>
            <person name="Wheeler C."/>
            <person name="Wilson L."/>
            <person name="Zhu H."/>
            <person name="Wood D.W."/>
        </authorList>
    </citation>
    <scope>NUCLEOTIDE SEQUENCE [LARGE SCALE GENOMIC DNA]</scope>
    <source>
        <strain evidence="7">S4 / ATCC BAA-846</strain>
        <plasmid evidence="6 7">pAtS4b</plasmid>
    </source>
</reference>
<protein>
    <submittedName>
        <fullName evidence="6">Transposase</fullName>
    </submittedName>
</protein>
<dbReference type="GO" id="GO:0006310">
    <property type="term" value="P:DNA recombination"/>
    <property type="evidence" value="ECO:0007669"/>
    <property type="project" value="UniProtKB-KW"/>
</dbReference>
<evidence type="ECO:0000259" key="5">
    <source>
        <dbReference type="PROSITE" id="PS50531"/>
    </source>
</evidence>
<dbReference type="PROSITE" id="PS50531">
    <property type="entry name" value="HTH_IS21"/>
    <property type="match status" value="1"/>
</dbReference>
<dbReference type="SUPFAM" id="SSF46689">
    <property type="entry name" value="Homeodomain-like"/>
    <property type="match status" value="1"/>
</dbReference>
<dbReference type="Gene3D" id="1.10.10.60">
    <property type="entry name" value="Homeodomain-like"/>
    <property type="match status" value="1"/>
</dbReference>
<dbReference type="InterPro" id="IPR009057">
    <property type="entry name" value="Homeodomain-like_sf"/>
</dbReference>
<keyword evidence="4" id="KW-0233">DNA recombination</keyword>
<dbReference type="PANTHER" id="PTHR35004">
    <property type="entry name" value="TRANSPOSASE RV3428C-RELATED"/>
    <property type="match status" value="1"/>
</dbReference>
<dbReference type="Pfam" id="PF13551">
    <property type="entry name" value="HTH_29"/>
    <property type="match status" value="1"/>
</dbReference>
<dbReference type="PANTHER" id="PTHR35004:SF6">
    <property type="entry name" value="TRANSPOSASE"/>
    <property type="match status" value="1"/>
</dbReference>
<evidence type="ECO:0000313" key="6">
    <source>
        <dbReference type="EMBL" id="ACM39335.1"/>
    </source>
</evidence>
<dbReference type="EMBL" id="CP000635">
    <property type="protein sequence ID" value="ACM39335.1"/>
    <property type="molecule type" value="Genomic_DNA"/>
</dbReference>
<keyword evidence="3" id="KW-0238">DNA-binding</keyword>
<dbReference type="HOGENOM" id="CLU_1202760_0_0_5"/>
<name>B9K387_ALLAM</name>
<keyword evidence="2" id="KW-0815">Transposition</keyword>
<accession>B9K387</accession>
<geneLocation type="plasmid" evidence="6 7">
    <name>pAtS4b</name>
</geneLocation>
<dbReference type="KEGG" id="avi:Avi_9617"/>
<dbReference type="AlphaFoldDB" id="B9K387"/>
<evidence type="ECO:0000256" key="3">
    <source>
        <dbReference type="ARBA" id="ARBA00023125"/>
    </source>
</evidence>
<organism evidence="6 7">
    <name type="scientific">Allorhizobium ampelinum (strain ATCC BAA-846 / DSM 112012 / S4)</name>
    <name type="common">Agrobacterium vitis (strain S4)</name>
    <dbReference type="NCBI Taxonomy" id="311402"/>
    <lineage>
        <taxon>Bacteria</taxon>
        <taxon>Pseudomonadati</taxon>
        <taxon>Pseudomonadota</taxon>
        <taxon>Alphaproteobacteria</taxon>
        <taxon>Hyphomicrobiales</taxon>
        <taxon>Rhizobiaceae</taxon>
        <taxon>Rhizobium/Agrobacterium group</taxon>
        <taxon>Allorhizobium</taxon>
        <taxon>Allorhizobium ampelinum</taxon>
    </lineage>
</organism>
<sequence length="230" mass="26207">MFKNRLRRLIHRSRAGDLRAQLLVSVPEQYSPMCRLNLPQVLRPLVFRGAPRKTSGASLPILLPMAGRGTLVIKLRETIMILDLHQQGLTVSAISRETGIDRKTVRKYIERGLEVPAYGPRKPRATFIDPFASYLRERVKTYPGLTGSRLLRELRDRGYAGGYTAVTDFLRDVRPPANPGFEVRFETPPGEQAQVDFAQFHVVFTDEPMTPRIVRLFSMVLGHSRLIWAR</sequence>
<feature type="domain" description="HTH IS21-type" evidence="5">
    <location>
        <begin position="76"/>
        <end position="139"/>
    </location>
</feature>
<dbReference type="GO" id="GO:0003677">
    <property type="term" value="F:DNA binding"/>
    <property type="evidence" value="ECO:0007669"/>
    <property type="project" value="UniProtKB-KW"/>
</dbReference>